<dbReference type="Proteomes" id="UP000557688">
    <property type="component" value="Unassembled WGS sequence"/>
</dbReference>
<feature type="transmembrane region" description="Helical" evidence="6">
    <location>
        <begin position="12"/>
        <end position="35"/>
    </location>
</feature>
<comment type="caution">
    <text evidence="8">The sequence shown here is derived from an EMBL/GenBank/DDBJ whole genome shotgun (WGS) entry which is preliminary data.</text>
</comment>
<keyword evidence="9" id="KW-1185">Reference proteome</keyword>
<dbReference type="InterPro" id="IPR020846">
    <property type="entry name" value="MFS_dom"/>
</dbReference>
<feature type="transmembrane region" description="Helical" evidence="6">
    <location>
        <begin position="403"/>
        <end position="426"/>
    </location>
</feature>
<feature type="transmembrane region" description="Helical" evidence="6">
    <location>
        <begin position="310"/>
        <end position="332"/>
    </location>
</feature>
<dbReference type="EMBL" id="JACHXV010000007">
    <property type="protein sequence ID" value="MBB3174427.1"/>
    <property type="molecule type" value="Genomic_DNA"/>
</dbReference>
<dbReference type="PANTHER" id="PTHR42718:SF9">
    <property type="entry name" value="MAJOR FACILITATOR SUPERFAMILY MULTIDRUG TRANSPORTER MFSC"/>
    <property type="match status" value="1"/>
</dbReference>
<dbReference type="RefSeq" id="WP_183275261.1">
    <property type="nucleotide sequence ID" value="NZ_JACHXV010000007.1"/>
</dbReference>
<dbReference type="Gene3D" id="1.20.1250.20">
    <property type="entry name" value="MFS general substrate transporter like domains"/>
    <property type="match status" value="1"/>
</dbReference>
<feature type="transmembrane region" description="Helical" evidence="6">
    <location>
        <begin position="169"/>
        <end position="188"/>
    </location>
</feature>
<evidence type="ECO:0000256" key="1">
    <source>
        <dbReference type="ARBA" id="ARBA00004141"/>
    </source>
</evidence>
<evidence type="ECO:0000256" key="2">
    <source>
        <dbReference type="ARBA" id="ARBA00022448"/>
    </source>
</evidence>
<evidence type="ECO:0000313" key="8">
    <source>
        <dbReference type="EMBL" id="MBB3174427.1"/>
    </source>
</evidence>
<name>A0A839UX93_9PROT</name>
<feature type="transmembrane region" description="Helical" evidence="6">
    <location>
        <begin position="55"/>
        <end position="74"/>
    </location>
</feature>
<keyword evidence="5 6" id="KW-0472">Membrane</keyword>
<comment type="subcellular location">
    <subcellularLocation>
        <location evidence="1">Membrane</location>
        <topology evidence="1">Multi-pass membrane protein</topology>
    </subcellularLocation>
</comment>
<dbReference type="SUPFAM" id="SSF103473">
    <property type="entry name" value="MFS general substrate transporter"/>
    <property type="match status" value="1"/>
</dbReference>
<dbReference type="AlphaFoldDB" id="A0A839UX93"/>
<keyword evidence="3 6" id="KW-0812">Transmembrane</keyword>
<dbReference type="Pfam" id="PF07690">
    <property type="entry name" value="MFS_1"/>
    <property type="match status" value="1"/>
</dbReference>
<dbReference type="InterPro" id="IPR036259">
    <property type="entry name" value="MFS_trans_sf"/>
</dbReference>
<feature type="transmembrane region" description="Helical" evidence="6">
    <location>
        <begin position="208"/>
        <end position="226"/>
    </location>
</feature>
<evidence type="ECO:0000256" key="4">
    <source>
        <dbReference type="ARBA" id="ARBA00022989"/>
    </source>
</evidence>
<evidence type="ECO:0000259" key="7">
    <source>
        <dbReference type="PROSITE" id="PS50850"/>
    </source>
</evidence>
<feature type="transmembrane region" description="Helical" evidence="6">
    <location>
        <begin position="367"/>
        <end position="391"/>
    </location>
</feature>
<evidence type="ECO:0000256" key="3">
    <source>
        <dbReference type="ARBA" id="ARBA00022692"/>
    </source>
</evidence>
<proteinExistence type="predicted"/>
<gene>
    <name evidence="8" type="ORF">FHR90_002268</name>
</gene>
<sequence length="466" mass="46589">MGDEISDHATSASHAGAVWLVAALCLAVLTCQLNATMVGPVLPDVARGLGVSIGAASWVQSLFFLAGAVAAILLGRLSDLHGGRGILLGVLAAQVAGAALSAAAPSLAVMLGGRLLAATTGVTYPIAFVLIGRALPAAWFGPTLGLITALNGGAAALDGYVAGLLDAEFGFRSVFVALGLFGVIALAAMWRAVPPAPAASRVAGRMDWAGGLALSGALIAASLALGNVSSRIGLAWLGLACVGVGLFVWAERRAPTPLIALPQLGSRRVWPVLLSTLLATGAGFAAQNFILPLLAQDRSTGFSLDAAHAALWLITPADLIGLLLAPACGWLAGRGRGVDGWLRLLRAGLASSLVLLVALAWRPGDELLVLAAALLFGITYNGATLTTLNGLGVKLSPPEAPSILPALNGAAFGLGAGLGTTLAAPFVSSGRYGASFAVAAGLVAAALVMSWAIARRAGEPGVQGNV</sequence>
<accession>A0A839UX93</accession>
<feature type="domain" description="Major facilitator superfamily (MFS) profile" evidence="7">
    <location>
        <begin position="20"/>
        <end position="458"/>
    </location>
</feature>
<dbReference type="InterPro" id="IPR011701">
    <property type="entry name" value="MFS"/>
</dbReference>
<evidence type="ECO:0000256" key="6">
    <source>
        <dbReference type="SAM" id="Phobius"/>
    </source>
</evidence>
<dbReference type="Gene3D" id="1.20.1720.10">
    <property type="entry name" value="Multidrug resistance protein D"/>
    <property type="match status" value="1"/>
</dbReference>
<dbReference type="GO" id="GO:0016020">
    <property type="term" value="C:membrane"/>
    <property type="evidence" value="ECO:0007669"/>
    <property type="project" value="UniProtKB-SubCell"/>
</dbReference>
<dbReference type="PANTHER" id="PTHR42718">
    <property type="entry name" value="MAJOR FACILITATOR SUPERFAMILY MULTIDRUG TRANSPORTER MFSC"/>
    <property type="match status" value="1"/>
</dbReference>
<feature type="transmembrane region" description="Helical" evidence="6">
    <location>
        <begin position="111"/>
        <end position="131"/>
    </location>
</feature>
<organism evidence="8 9">
    <name type="scientific">Endobacter medicaginis</name>
    <dbReference type="NCBI Taxonomy" id="1181271"/>
    <lineage>
        <taxon>Bacteria</taxon>
        <taxon>Pseudomonadati</taxon>
        <taxon>Pseudomonadota</taxon>
        <taxon>Alphaproteobacteria</taxon>
        <taxon>Acetobacterales</taxon>
        <taxon>Acetobacteraceae</taxon>
        <taxon>Endobacter</taxon>
    </lineage>
</organism>
<evidence type="ECO:0000313" key="9">
    <source>
        <dbReference type="Proteomes" id="UP000557688"/>
    </source>
</evidence>
<keyword evidence="4 6" id="KW-1133">Transmembrane helix</keyword>
<dbReference type="GO" id="GO:0022857">
    <property type="term" value="F:transmembrane transporter activity"/>
    <property type="evidence" value="ECO:0007669"/>
    <property type="project" value="InterPro"/>
</dbReference>
<feature type="transmembrane region" description="Helical" evidence="6">
    <location>
        <begin position="232"/>
        <end position="250"/>
    </location>
</feature>
<feature type="transmembrane region" description="Helical" evidence="6">
    <location>
        <begin position="270"/>
        <end position="290"/>
    </location>
</feature>
<keyword evidence="2" id="KW-0813">Transport</keyword>
<feature type="transmembrane region" description="Helical" evidence="6">
    <location>
        <begin position="432"/>
        <end position="454"/>
    </location>
</feature>
<evidence type="ECO:0000256" key="5">
    <source>
        <dbReference type="ARBA" id="ARBA00023136"/>
    </source>
</evidence>
<dbReference type="PROSITE" id="PS50850">
    <property type="entry name" value="MFS"/>
    <property type="match status" value="1"/>
</dbReference>
<reference evidence="8 9" key="1">
    <citation type="submission" date="2020-08" db="EMBL/GenBank/DDBJ databases">
        <title>Genomic Encyclopedia of Type Strains, Phase III (KMG-III): the genomes of soil and plant-associated and newly described type strains.</title>
        <authorList>
            <person name="Whitman W."/>
        </authorList>
    </citation>
    <scope>NUCLEOTIDE SEQUENCE [LARGE SCALE GENOMIC DNA]</scope>
    <source>
        <strain evidence="8 9">CECT 8088</strain>
    </source>
</reference>
<feature type="transmembrane region" description="Helical" evidence="6">
    <location>
        <begin position="138"/>
        <end position="157"/>
    </location>
</feature>
<protein>
    <submittedName>
        <fullName evidence="8">Putative MFS family arabinose efflux permease</fullName>
    </submittedName>
</protein>
<feature type="transmembrane region" description="Helical" evidence="6">
    <location>
        <begin position="344"/>
        <end position="361"/>
    </location>
</feature>
<feature type="transmembrane region" description="Helical" evidence="6">
    <location>
        <begin position="86"/>
        <end position="105"/>
    </location>
</feature>